<evidence type="ECO:0000256" key="5">
    <source>
        <dbReference type="ARBA" id="ARBA00023242"/>
    </source>
</evidence>
<feature type="region of interest" description="Disordered" evidence="6">
    <location>
        <begin position="356"/>
        <end position="397"/>
    </location>
</feature>
<keyword evidence="3" id="KW-0238">DNA-binding</keyword>
<dbReference type="Pfam" id="PF00010">
    <property type="entry name" value="HLH"/>
    <property type="match status" value="1"/>
</dbReference>
<evidence type="ECO:0000256" key="4">
    <source>
        <dbReference type="ARBA" id="ARBA00023163"/>
    </source>
</evidence>
<evidence type="ECO:0000259" key="8">
    <source>
        <dbReference type="PROSITE" id="PS50888"/>
    </source>
</evidence>
<dbReference type="GO" id="GO:0005634">
    <property type="term" value="C:nucleus"/>
    <property type="evidence" value="ECO:0007669"/>
    <property type="project" value="UniProtKB-SubCell"/>
</dbReference>
<organism evidence="10">
    <name type="scientific">Notodromas monacha</name>
    <dbReference type="NCBI Taxonomy" id="399045"/>
    <lineage>
        <taxon>Eukaryota</taxon>
        <taxon>Metazoa</taxon>
        <taxon>Ecdysozoa</taxon>
        <taxon>Arthropoda</taxon>
        <taxon>Crustacea</taxon>
        <taxon>Oligostraca</taxon>
        <taxon>Ostracoda</taxon>
        <taxon>Podocopa</taxon>
        <taxon>Podocopida</taxon>
        <taxon>Cypridocopina</taxon>
        <taxon>Cypridoidea</taxon>
        <taxon>Cyprididae</taxon>
        <taxon>Notodromas</taxon>
    </lineage>
</organism>
<dbReference type="SUPFAM" id="SSF158457">
    <property type="entry name" value="Orange domain-like"/>
    <property type="match status" value="1"/>
</dbReference>
<feature type="domain" description="BHLH" evidence="8">
    <location>
        <begin position="298"/>
        <end position="355"/>
    </location>
</feature>
<dbReference type="AlphaFoldDB" id="A0A7R9G8Z9"/>
<dbReference type="PROSITE" id="PS51054">
    <property type="entry name" value="ORANGE"/>
    <property type="match status" value="1"/>
</dbReference>
<dbReference type="FunFam" id="4.10.280.10:FF:000072">
    <property type="entry name" value="enhancer of split mgamma protein-like"/>
    <property type="match status" value="1"/>
</dbReference>
<feature type="transmembrane region" description="Helical" evidence="7">
    <location>
        <begin position="167"/>
        <end position="186"/>
    </location>
</feature>
<keyword evidence="7" id="KW-0812">Transmembrane</keyword>
<gene>
    <name evidence="10" type="ORF">NMOB1V02_LOCUS395</name>
</gene>
<dbReference type="PROSITE" id="PS50888">
    <property type="entry name" value="BHLH"/>
    <property type="match status" value="1"/>
</dbReference>
<name>A0A7R9G8Z9_9CRUS</name>
<feature type="compositionally biased region" description="Pro residues" evidence="6">
    <location>
        <begin position="226"/>
        <end position="238"/>
    </location>
</feature>
<feature type="compositionally biased region" description="Low complexity" evidence="6">
    <location>
        <begin position="212"/>
        <end position="225"/>
    </location>
</feature>
<sequence length="502" mass="54789">MLGSRDLRKTRRHSTCDSLITSYICEAYPPYFYIQSTHTWLRISLNPLVSYNGTMSAEWYCKRDGGYLAPTFGPNGLPTMTPALSMVLGTNASLGLFACGSDAALEDSWLMCGDEGTSSRSREEGGFYCKTPGSVGTSARDAFPRSGGAPSAHLSARIRKLSRHLNLMRLWVVFLAAVLLVVVVISRQTMLGGILQDTPSWLLGLPLAWHHPQQQQQSTPTATPTLPAPPSAPPPPPQRTQIGAPGIPLSSPDLQNHLLHHRLHKDPDDLFSASGHTLHQHQQNHHHQAAPVSRTYQYRKVMKPLLERKRRARINRCLDELKELMVTALQAEGENVAKLEKADVLELTVSHLRKLRRQQQTHHSNQNQHQQQQQQSGTNTAGQLLTNGGKSDDDEEERFRAGFARCASEVSSFLARHWCPPGGAEAAPALSSRLLGHLAHCVRSLHSVACGSGGNPTGSGVMAPAVSWFPSSEAVAAAAAAAAAQDTPLCLAPNSRSMWRPW</sequence>
<feature type="region of interest" description="Disordered" evidence="6">
    <location>
        <begin position="268"/>
        <end position="292"/>
    </location>
</feature>
<evidence type="ECO:0000313" key="10">
    <source>
        <dbReference type="EMBL" id="CAD7272466.1"/>
    </source>
</evidence>
<comment type="subcellular location">
    <subcellularLocation>
        <location evidence="1">Nucleus</location>
    </subcellularLocation>
</comment>
<evidence type="ECO:0000256" key="3">
    <source>
        <dbReference type="ARBA" id="ARBA00023125"/>
    </source>
</evidence>
<dbReference type="SUPFAM" id="SSF47459">
    <property type="entry name" value="HLH, helix-loop-helix DNA-binding domain"/>
    <property type="match status" value="1"/>
</dbReference>
<evidence type="ECO:0000256" key="1">
    <source>
        <dbReference type="ARBA" id="ARBA00004123"/>
    </source>
</evidence>
<keyword evidence="7" id="KW-1133">Transmembrane helix</keyword>
<feature type="compositionally biased region" description="Low complexity" evidence="6">
    <location>
        <begin position="361"/>
        <end position="383"/>
    </location>
</feature>
<keyword evidence="11" id="KW-1185">Reference proteome</keyword>
<evidence type="ECO:0000256" key="6">
    <source>
        <dbReference type="SAM" id="MobiDB-lite"/>
    </source>
</evidence>
<dbReference type="InterPro" id="IPR036638">
    <property type="entry name" value="HLH_DNA-bd_sf"/>
</dbReference>
<keyword evidence="7" id="KW-0472">Membrane</keyword>
<dbReference type="InterPro" id="IPR050370">
    <property type="entry name" value="HES_HEY"/>
</dbReference>
<dbReference type="InterPro" id="IPR011598">
    <property type="entry name" value="bHLH_dom"/>
</dbReference>
<dbReference type="OrthoDB" id="6085656at2759"/>
<feature type="region of interest" description="Disordered" evidence="6">
    <location>
        <begin position="212"/>
        <end position="254"/>
    </location>
</feature>
<dbReference type="SMART" id="SM00353">
    <property type="entry name" value="HLH"/>
    <property type="match status" value="1"/>
</dbReference>
<keyword evidence="4" id="KW-0804">Transcription</keyword>
<evidence type="ECO:0000256" key="2">
    <source>
        <dbReference type="ARBA" id="ARBA00023015"/>
    </source>
</evidence>
<dbReference type="GO" id="GO:0003677">
    <property type="term" value="F:DNA binding"/>
    <property type="evidence" value="ECO:0007669"/>
    <property type="project" value="UniProtKB-KW"/>
</dbReference>
<dbReference type="EMBL" id="OA882069">
    <property type="protein sequence ID" value="CAD7272466.1"/>
    <property type="molecule type" value="Genomic_DNA"/>
</dbReference>
<dbReference type="Gene3D" id="6.10.250.980">
    <property type="match status" value="1"/>
</dbReference>
<dbReference type="CDD" id="cd19741">
    <property type="entry name" value="bHLH-O_ESMB_like"/>
    <property type="match status" value="1"/>
</dbReference>
<evidence type="ECO:0000259" key="9">
    <source>
        <dbReference type="PROSITE" id="PS51054"/>
    </source>
</evidence>
<dbReference type="Proteomes" id="UP000678499">
    <property type="component" value="Unassembled WGS sequence"/>
</dbReference>
<dbReference type="SMART" id="SM00511">
    <property type="entry name" value="ORANGE"/>
    <property type="match status" value="1"/>
</dbReference>
<evidence type="ECO:0000256" key="7">
    <source>
        <dbReference type="SAM" id="Phobius"/>
    </source>
</evidence>
<keyword evidence="5" id="KW-0539">Nucleus</keyword>
<evidence type="ECO:0000313" key="11">
    <source>
        <dbReference type="Proteomes" id="UP000678499"/>
    </source>
</evidence>
<dbReference type="EMBL" id="CAJPEX010000032">
    <property type="protein sequence ID" value="CAG0912618.1"/>
    <property type="molecule type" value="Genomic_DNA"/>
</dbReference>
<proteinExistence type="predicted"/>
<dbReference type="GO" id="GO:0006355">
    <property type="term" value="P:regulation of DNA-templated transcription"/>
    <property type="evidence" value="ECO:0007669"/>
    <property type="project" value="InterPro"/>
</dbReference>
<dbReference type="GO" id="GO:0046983">
    <property type="term" value="F:protein dimerization activity"/>
    <property type="evidence" value="ECO:0007669"/>
    <property type="project" value="InterPro"/>
</dbReference>
<reference evidence="10" key="1">
    <citation type="submission" date="2020-11" db="EMBL/GenBank/DDBJ databases">
        <authorList>
            <person name="Tran Van P."/>
        </authorList>
    </citation>
    <scope>NUCLEOTIDE SEQUENCE</scope>
</reference>
<accession>A0A7R9G8Z9</accession>
<dbReference type="InterPro" id="IPR003650">
    <property type="entry name" value="Orange_dom"/>
</dbReference>
<dbReference type="Gene3D" id="4.10.280.10">
    <property type="entry name" value="Helix-loop-helix DNA-binding domain"/>
    <property type="match status" value="1"/>
</dbReference>
<feature type="compositionally biased region" description="Basic residues" evidence="6">
    <location>
        <begin position="278"/>
        <end position="288"/>
    </location>
</feature>
<dbReference type="PANTHER" id="PTHR10985">
    <property type="entry name" value="BASIC HELIX-LOOP-HELIX TRANSCRIPTION FACTOR, HES-RELATED"/>
    <property type="match status" value="1"/>
</dbReference>
<keyword evidence="2" id="KW-0805">Transcription regulation</keyword>
<dbReference type="Pfam" id="PF07527">
    <property type="entry name" value="Hairy_orange"/>
    <property type="match status" value="1"/>
</dbReference>
<feature type="domain" description="Orange" evidence="9">
    <location>
        <begin position="399"/>
        <end position="438"/>
    </location>
</feature>
<protein>
    <submittedName>
        <fullName evidence="10">Uncharacterized protein</fullName>
    </submittedName>
</protein>